<name>A0A819VGQ1_9BILA</name>
<evidence type="ECO:0000313" key="2">
    <source>
        <dbReference type="EMBL" id="CAF1059498.1"/>
    </source>
</evidence>
<proteinExistence type="predicted"/>
<dbReference type="Proteomes" id="UP000663844">
    <property type="component" value="Unassembled WGS sequence"/>
</dbReference>
<gene>
    <name evidence="1" type="ORF">IZO911_LOCUS16040</name>
    <name evidence="2" type="ORF">JYZ213_LOCUS19138</name>
    <name evidence="5" type="ORF">KXQ929_LOCUS34943</name>
    <name evidence="4" type="ORF">OKA104_LOCUS18071</name>
    <name evidence="6" type="ORF">OXD698_LOCUS36041</name>
    <name evidence="3" type="ORF">VCS650_LOCUS23491</name>
</gene>
<dbReference type="OrthoDB" id="5989551at2759"/>
<dbReference type="EMBL" id="CAJNOG010000192">
    <property type="protein sequence ID" value="CAF1059498.1"/>
    <property type="molecule type" value="Genomic_DNA"/>
</dbReference>
<dbReference type="AlphaFoldDB" id="A0A819VGQ1"/>
<dbReference type="Proteomes" id="UP000663881">
    <property type="component" value="Unassembled WGS sequence"/>
</dbReference>
<evidence type="ECO:0000313" key="5">
    <source>
        <dbReference type="EMBL" id="CAF4108506.1"/>
    </source>
</evidence>
<dbReference type="EMBL" id="CAJOBB010004920">
    <property type="protein sequence ID" value="CAF4108506.1"/>
    <property type="molecule type" value="Genomic_DNA"/>
</dbReference>
<evidence type="ECO:0000313" key="3">
    <source>
        <dbReference type="EMBL" id="CAF1163399.1"/>
    </source>
</evidence>
<organism evidence="5 7">
    <name type="scientific">Adineta steineri</name>
    <dbReference type="NCBI Taxonomy" id="433720"/>
    <lineage>
        <taxon>Eukaryota</taxon>
        <taxon>Metazoa</taxon>
        <taxon>Spiralia</taxon>
        <taxon>Gnathifera</taxon>
        <taxon>Rotifera</taxon>
        <taxon>Eurotatoria</taxon>
        <taxon>Bdelloidea</taxon>
        <taxon>Adinetida</taxon>
        <taxon>Adinetidae</taxon>
        <taxon>Adineta</taxon>
    </lineage>
</organism>
<dbReference type="Proteomes" id="UP000663860">
    <property type="component" value="Unassembled WGS sequence"/>
</dbReference>
<dbReference type="Proteomes" id="UP000663845">
    <property type="component" value="Unassembled WGS sequence"/>
</dbReference>
<dbReference type="EMBL" id="CAJNON010000277">
    <property type="protein sequence ID" value="CAF1163399.1"/>
    <property type="molecule type" value="Genomic_DNA"/>
</dbReference>
<dbReference type="Proteomes" id="UP000663868">
    <property type="component" value="Unassembled WGS sequence"/>
</dbReference>
<comment type="caution">
    <text evidence="5">The sequence shown here is derived from an EMBL/GenBank/DDBJ whole genome shotgun (WGS) entry which is preliminary data.</text>
</comment>
<reference evidence="5" key="1">
    <citation type="submission" date="2021-02" db="EMBL/GenBank/DDBJ databases">
        <authorList>
            <person name="Nowell W R."/>
        </authorList>
    </citation>
    <scope>NUCLEOTIDE SEQUENCE</scope>
</reference>
<dbReference type="EMBL" id="CAJNOE010000142">
    <property type="protein sequence ID" value="CAF0971010.1"/>
    <property type="molecule type" value="Genomic_DNA"/>
</dbReference>
<evidence type="ECO:0000313" key="1">
    <source>
        <dbReference type="EMBL" id="CAF0971010.1"/>
    </source>
</evidence>
<dbReference type="EMBL" id="CAJOAY010001104">
    <property type="protein sequence ID" value="CAF3793872.1"/>
    <property type="molecule type" value="Genomic_DNA"/>
</dbReference>
<dbReference type="Proteomes" id="UP000663891">
    <property type="component" value="Unassembled WGS sequence"/>
</dbReference>
<dbReference type="EMBL" id="CAJOAZ010005789">
    <property type="protein sequence ID" value="CAF4112913.1"/>
    <property type="molecule type" value="Genomic_DNA"/>
</dbReference>
<accession>A0A819VGQ1</accession>
<sequence>MYEIINDQTMTREQRLIAFLNRLFKEKSITKQFHKTAFLKSSNPGRLYGLAKVHKSYTLLRPVLSALETFNYELGKALTEI</sequence>
<evidence type="ECO:0000313" key="7">
    <source>
        <dbReference type="Proteomes" id="UP000663868"/>
    </source>
</evidence>
<protein>
    <submittedName>
        <fullName evidence="5">Uncharacterized protein</fullName>
    </submittedName>
</protein>
<evidence type="ECO:0000313" key="6">
    <source>
        <dbReference type="EMBL" id="CAF4112913.1"/>
    </source>
</evidence>
<evidence type="ECO:0000313" key="4">
    <source>
        <dbReference type="EMBL" id="CAF3793872.1"/>
    </source>
</evidence>